<name>A0A430R2Z8_THESC</name>
<dbReference type="Proteomes" id="UP000286910">
    <property type="component" value="Unassembled WGS sequence"/>
</dbReference>
<organism evidence="2 3">
    <name type="scientific">Thermus scotoductus</name>
    <dbReference type="NCBI Taxonomy" id="37636"/>
    <lineage>
        <taxon>Bacteria</taxon>
        <taxon>Thermotogati</taxon>
        <taxon>Deinococcota</taxon>
        <taxon>Deinococci</taxon>
        <taxon>Thermales</taxon>
        <taxon>Thermaceae</taxon>
        <taxon>Thermus</taxon>
    </lineage>
</organism>
<feature type="coiled-coil region" evidence="1">
    <location>
        <begin position="13"/>
        <end position="47"/>
    </location>
</feature>
<gene>
    <name evidence="2" type="ORF">CSW45_09445</name>
</gene>
<dbReference type="EMBL" id="PELR01000343">
    <property type="protein sequence ID" value="RTH01703.1"/>
    <property type="molecule type" value="Genomic_DNA"/>
</dbReference>
<accession>A0A430R2Z8</accession>
<proteinExistence type="predicted"/>
<evidence type="ECO:0000313" key="3">
    <source>
        <dbReference type="Proteomes" id="UP000286910"/>
    </source>
</evidence>
<sequence length="203" mass="22805">MAFFRRKSPRGPKEGLETEIDLLREKVARLEADLELLRKKNAELAREASPALKENAVLRYELFKCQTDRQVLEFHLSGLRAELRGTLALLRRLAPGEPPKGEPPLDALLELLEVGRRLGVPVEAFRKAEEAALSALGRPLAFQPERFLFLRLSGVLAALERLLDEELDRAERPGEGLLHFPERLESVREALAQALATWGEEGS</sequence>
<dbReference type="RefSeq" id="WP_126178150.1">
    <property type="nucleotide sequence ID" value="NZ_PELN01000288.1"/>
</dbReference>
<dbReference type="AlphaFoldDB" id="A0A430R2Z8"/>
<reference evidence="2 3" key="1">
    <citation type="journal article" date="2019" name="Extremophiles">
        <title>Biogeography of thermophiles and predominance of Thermus scotoductus in domestic water heaters.</title>
        <authorList>
            <person name="Wilpiszeski R.L."/>
            <person name="Zhang Z."/>
            <person name="House C.H."/>
        </authorList>
    </citation>
    <scope>NUCLEOTIDE SEQUENCE [LARGE SCALE GENOMIC DNA]</scope>
    <source>
        <strain evidence="2 3">32_S32</strain>
    </source>
</reference>
<evidence type="ECO:0000313" key="2">
    <source>
        <dbReference type="EMBL" id="RTH01703.1"/>
    </source>
</evidence>
<evidence type="ECO:0000256" key="1">
    <source>
        <dbReference type="SAM" id="Coils"/>
    </source>
</evidence>
<comment type="caution">
    <text evidence="2">The sequence shown here is derived from an EMBL/GenBank/DDBJ whole genome shotgun (WGS) entry which is preliminary data.</text>
</comment>
<protein>
    <submittedName>
        <fullName evidence="2">Uncharacterized protein</fullName>
    </submittedName>
</protein>
<keyword evidence="1" id="KW-0175">Coiled coil</keyword>